<name>A0ABY4L731_THEAE</name>
<protein>
    <submittedName>
        <fullName evidence="1">Uncharacterized protein</fullName>
    </submittedName>
</protein>
<dbReference type="EMBL" id="CP051627">
    <property type="protein sequence ID" value="UPT23264.1"/>
    <property type="molecule type" value="Genomic_DNA"/>
</dbReference>
<sequence length="228" mass="22718">MRWVTYLSPSGGERRPGVVDDGCVLGYPGHEDVLRLLADGAEALRSAHRRALAAPVEVIVEFETRLCAPLVPDRPVALHRAGSGPVTADPALVRGTDDGVVLPAGAAALVAEAGAVAFHHGTGEVAGYTLACLWSTPRQEPVALTLGPALVTAEEAAGAVLAVEVSADGAVVAGGTVDGPFAGGAGTGGAPVGSLPARTRPLAAGEEFFVDGGTLGSFELRIGSGTGT</sequence>
<gene>
    <name evidence="1" type="ORF">FOF52_01470</name>
</gene>
<keyword evidence="2" id="KW-1185">Reference proteome</keyword>
<evidence type="ECO:0000313" key="1">
    <source>
        <dbReference type="EMBL" id="UPT23264.1"/>
    </source>
</evidence>
<organism evidence="1 2">
    <name type="scientific">Thermobifida alba</name>
    <name type="common">Thermomonospora alba</name>
    <dbReference type="NCBI Taxonomy" id="53522"/>
    <lineage>
        <taxon>Bacteria</taxon>
        <taxon>Bacillati</taxon>
        <taxon>Actinomycetota</taxon>
        <taxon>Actinomycetes</taxon>
        <taxon>Streptosporangiales</taxon>
        <taxon>Nocardiopsidaceae</taxon>
        <taxon>Thermobifida</taxon>
    </lineage>
</organism>
<dbReference type="Proteomes" id="UP000832041">
    <property type="component" value="Chromosome"/>
</dbReference>
<evidence type="ECO:0000313" key="2">
    <source>
        <dbReference type="Proteomes" id="UP000832041"/>
    </source>
</evidence>
<reference evidence="1 2" key="1">
    <citation type="submission" date="2020-04" db="EMBL/GenBank/DDBJ databases">
        <title>Thermobifida alba genome sequencing and assembly.</title>
        <authorList>
            <person name="Luzics S."/>
            <person name="Horvath B."/>
            <person name="Nagy I."/>
            <person name="Toth A."/>
            <person name="Nagy I."/>
            <person name="Kukolya J."/>
        </authorList>
    </citation>
    <scope>NUCLEOTIDE SEQUENCE [LARGE SCALE GENOMIC DNA]</scope>
    <source>
        <strain evidence="1 2">DSM 43795</strain>
    </source>
</reference>
<proteinExistence type="predicted"/>
<accession>A0ABY4L731</accession>